<comment type="caution">
    <text evidence="2">The sequence shown here is derived from an EMBL/GenBank/DDBJ whole genome shotgun (WGS) entry which is preliminary data.</text>
</comment>
<accession>A0ABQ3AAP5</accession>
<protein>
    <submittedName>
        <fullName evidence="2">Uncharacterized protein</fullName>
    </submittedName>
</protein>
<evidence type="ECO:0000256" key="1">
    <source>
        <dbReference type="SAM" id="MobiDB-lite"/>
    </source>
</evidence>
<feature type="region of interest" description="Disordered" evidence="1">
    <location>
        <begin position="68"/>
        <end position="88"/>
    </location>
</feature>
<name>A0ABQ3AAP5_9ACTN</name>
<sequence>MNPEVENSEVSCGEANEEDKGNPSKGGPGATRTGVVEEVGQPETAGMVWMDFGLRAAPFATTAIVHTSPTTSQYRRRRRVAPLEQSRL</sequence>
<dbReference type="Proteomes" id="UP000600946">
    <property type="component" value="Unassembled WGS sequence"/>
</dbReference>
<reference evidence="3" key="1">
    <citation type="journal article" date="2019" name="Int. J. Syst. Evol. Microbiol.">
        <title>The Global Catalogue of Microorganisms (GCM) 10K type strain sequencing project: providing services to taxonomists for standard genome sequencing and annotation.</title>
        <authorList>
            <consortium name="The Broad Institute Genomics Platform"/>
            <consortium name="The Broad Institute Genome Sequencing Center for Infectious Disease"/>
            <person name="Wu L."/>
            <person name="Ma J."/>
        </authorList>
    </citation>
    <scope>NUCLEOTIDE SEQUENCE [LARGE SCALE GENOMIC DNA]</scope>
    <source>
        <strain evidence="3">JCM 4594</strain>
    </source>
</reference>
<keyword evidence="3" id="KW-1185">Reference proteome</keyword>
<evidence type="ECO:0000313" key="2">
    <source>
        <dbReference type="EMBL" id="GGY39365.1"/>
    </source>
</evidence>
<proteinExistence type="predicted"/>
<dbReference type="EMBL" id="BMUU01000005">
    <property type="protein sequence ID" value="GGY39365.1"/>
    <property type="molecule type" value="Genomic_DNA"/>
</dbReference>
<gene>
    <name evidence="2" type="ORF">GCM10010326_36800</name>
</gene>
<organism evidence="2 3">
    <name type="scientific">Streptomyces xanthochromogenes</name>
    <dbReference type="NCBI Taxonomy" id="67384"/>
    <lineage>
        <taxon>Bacteria</taxon>
        <taxon>Bacillati</taxon>
        <taxon>Actinomycetota</taxon>
        <taxon>Actinomycetes</taxon>
        <taxon>Kitasatosporales</taxon>
        <taxon>Streptomycetaceae</taxon>
        <taxon>Streptomyces</taxon>
    </lineage>
</organism>
<evidence type="ECO:0000313" key="3">
    <source>
        <dbReference type="Proteomes" id="UP000600946"/>
    </source>
</evidence>
<feature type="region of interest" description="Disordered" evidence="1">
    <location>
        <begin position="1"/>
        <end position="37"/>
    </location>
</feature>